<accession>A0A7X0REG9</accession>
<dbReference type="PROSITE" id="PS50995">
    <property type="entry name" value="HTH_MARR_2"/>
    <property type="match status" value="1"/>
</dbReference>
<dbReference type="InterPro" id="IPR052526">
    <property type="entry name" value="HTH-type_Bedaq_tolerance"/>
</dbReference>
<proteinExistence type="predicted"/>
<dbReference type="InterPro" id="IPR000835">
    <property type="entry name" value="HTH_MarR-typ"/>
</dbReference>
<dbReference type="AlphaFoldDB" id="A0A7X0REG9"/>
<comment type="caution">
    <text evidence="2">The sequence shown here is derived from an EMBL/GenBank/DDBJ whole genome shotgun (WGS) entry which is preliminary data.</text>
</comment>
<dbReference type="InterPro" id="IPR036390">
    <property type="entry name" value="WH_DNA-bd_sf"/>
</dbReference>
<dbReference type="Proteomes" id="UP000523955">
    <property type="component" value="Unassembled WGS sequence"/>
</dbReference>
<gene>
    <name evidence="2" type="ORF">H5V45_05720</name>
</gene>
<dbReference type="GO" id="GO:0003700">
    <property type="term" value="F:DNA-binding transcription factor activity"/>
    <property type="evidence" value="ECO:0007669"/>
    <property type="project" value="InterPro"/>
</dbReference>
<keyword evidence="3" id="KW-1185">Reference proteome</keyword>
<dbReference type="PANTHER" id="PTHR39515">
    <property type="entry name" value="CONSERVED PROTEIN"/>
    <property type="match status" value="1"/>
</dbReference>
<evidence type="ECO:0000313" key="3">
    <source>
        <dbReference type="Proteomes" id="UP000523955"/>
    </source>
</evidence>
<feature type="domain" description="HTH marR-type" evidence="1">
    <location>
        <begin position="41"/>
        <end position="172"/>
    </location>
</feature>
<sequence>MTTSCPASAPRAWPTSRPPRFTCIGFLCNIGGVPTTDPHDVQELSSDLVVYAARLVRAVRRMHELPPGFRVLSLLDEHGPLGISQLAALDRCSQPTMSGAVASLVERRLVDKRPNPADARSSVITLSEHGREELTRVRQSYGATVAGRLDQHPEHSPEDLATAVAVLRDLLDTPTDSTRGTL</sequence>
<organism evidence="2 3">
    <name type="scientific">Nocardioides luti</name>
    <dbReference type="NCBI Taxonomy" id="2761101"/>
    <lineage>
        <taxon>Bacteria</taxon>
        <taxon>Bacillati</taxon>
        <taxon>Actinomycetota</taxon>
        <taxon>Actinomycetes</taxon>
        <taxon>Propionibacteriales</taxon>
        <taxon>Nocardioidaceae</taxon>
        <taxon>Nocardioides</taxon>
    </lineage>
</organism>
<dbReference type="PANTHER" id="PTHR39515:SF2">
    <property type="entry name" value="HTH-TYPE TRANSCRIPTIONAL REGULATOR RV0880"/>
    <property type="match status" value="1"/>
</dbReference>
<dbReference type="InterPro" id="IPR036388">
    <property type="entry name" value="WH-like_DNA-bd_sf"/>
</dbReference>
<dbReference type="EMBL" id="JACKXE010000001">
    <property type="protein sequence ID" value="MBB6626814.1"/>
    <property type="molecule type" value="Genomic_DNA"/>
</dbReference>
<name>A0A7X0REG9_9ACTN</name>
<protein>
    <submittedName>
        <fullName evidence="2">Winged helix-turn-helix transcriptional regulator</fullName>
    </submittedName>
</protein>
<dbReference type="Gene3D" id="1.10.10.10">
    <property type="entry name" value="Winged helix-like DNA-binding domain superfamily/Winged helix DNA-binding domain"/>
    <property type="match status" value="1"/>
</dbReference>
<dbReference type="SUPFAM" id="SSF46785">
    <property type="entry name" value="Winged helix' DNA-binding domain"/>
    <property type="match status" value="1"/>
</dbReference>
<evidence type="ECO:0000313" key="2">
    <source>
        <dbReference type="EMBL" id="MBB6626814.1"/>
    </source>
</evidence>
<dbReference type="Pfam" id="PF01047">
    <property type="entry name" value="MarR"/>
    <property type="match status" value="1"/>
</dbReference>
<reference evidence="2 3" key="1">
    <citation type="submission" date="2020-08" db="EMBL/GenBank/DDBJ databases">
        <authorList>
            <person name="Seo M.-J."/>
        </authorList>
    </citation>
    <scope>NUCLEOTIDE SEQUENCE [LARGE SCALE GENOMIC DNA]</scope>
    <source>
        <strain evidence="2 3">KIGAM211</strain>
    </source>
</reference>
<dbReference type="SMART" id="SM00347">
    <property type="entry name" value="HTH_MARR"/>
    <property type="match status" value="1"/>
</dbReference>
<evidence type="ECO:0000259" key="1">
    <source>
        <dbReference type="PROSITE" id="PS50995"/>
    </source>
</evidence>